<evidence type="ECO:0000256" key="6">
    <source>
        <dbReference type="ARBA" id="ARBA00022723"/>
    </source>
</evidence>
<evidence type="ECO:0000313" key="11">
    <source>
        <dbReference type="Proteomes" id="UP000243498"/>
    </source>
</evidence>
<evidence type="ECO:0000313" key="10">
    <source>
        <dbReference type="EMBL" id="OAA39056.1"/>
    </source>
</evidence>
<reference evidence="10 11" key="1">
    <citation type="journal article" date="2016" name="Genome Biol. Evol.">
        <title>Divergent and convergent evolution of fungal pathogenicity.</title>
        <authorList>
            <person name="Shang Y."/>
            <person name="Xiao G."/>
            <person name="Zheng P."/>
            <person name="Cen K."/>
            <person name="Zhan S."/>
            <person name="Wang C."/>
        </authorList>
    </citation>
    <scope>NUCLEOTIDE SEQUENCE [LARGE SCALE GENOMIC DNA]</scope>
    <source>
        <strain evidence="10 11">RCEF 4871</strain>
    </source>
</reference>
<dbReference type="InterPro" id="IPR029061">
    <property type="entry name" value="THDP-binding"/>
</dbReference>
<protein>
    <submittedName>
        <fullName evidence="10">Transketolase</fullName>
    </submittedName>
</protein>
<keyword evidence="6" id="KW-0479">Metal-binding</keyword>
<dbReference type="Gene3D" id="3.40.50.970">
    <property type="match status" value="2"/>
</dbReference>
<dbReference type="GO" id="GO:0046872">
    <property type="term" value="F:metal ion binding"/>
    <property type="evidence" value="ECO:0007669"/>
    <property type="project" value="UniProtKB-KW"/>
</dbReference>
<evidence type="ECO:0000256" key="4">
    <source>
        <dbReference type="ARBA" id="ARBA00007131"/>
    </source>
</evidence>
<dbReference type="Gene3D" id="3.40.50.920">
    <property type="match status" value="1"/>
</dbReference>
<dbReference type="SUPFAM" id="SSF52518">
    <property type="entry name" value="Thiamin diphosphate-binding fold (THDP-binding)"/>
    <property type="match status" value="2"/>
</dbReference>
<dbReference type="GO" id="GO:0004802">
    <property type="term" value="F:transketolase activity"/>
    <property type="evidence" value="ECO:0007669"/>
    <property type="project" value="TreeGrafter"/>
</dbReference>
<dbReference type="GO" id="GO:0005634">
    <property type="term" value="C:nucleus"/>
    <property type="evidence" value="ECO:0007669"/>
    <property type="project" value="TreeGrafter"/>
</dbReference>
<dbReference type="AlphaFoldDB" id="A0A167AM53"/>
<evidence type="ECO:0000256" key="2">
    <source>
        <dbReference type="ARBA" id="ARBA00001946"/>
    </source>
</evidence>
<dbReference type="GO" id="GO:0005829">
    <property type="term" value="C:cytosol"/>
    <property type="evidence" value="ECO:0007669"/>
    <property type="project" value="TreeGrafter"/>
</dbReference>
<sequence>MDRRTVECVRGLVLDCCQQWGTGHGGSALGMAAIATALWRHKLRFDPANPDWSDRDRFVMSNGHVALLQYIMLHLSGYESWTMDELKAYCHPTANNFTNICKTHPEIEFDGLDISTGPLGQGIANAVGMAMANKQLRQTFNKDGFNVVRGKIYATTGDACLQEGPALEAISLAGHLKLDNLILIYDNNGVQCDGPITLTFSENVNDKMRACGWYVLDILDGNHDVGAIVTAINHADQHIGQPIFINIKTTIGNGTSIAGTSKAHHAAFGDDNVKVCKVSWGYDPSATHVVPEDVRQYWSEVPAKGKRVWREWRETVAQYICRYPELGNQFMTHECGQLSGEWRQQLLSFRPQQGMTSVRQSSGAILDQLWQSLPLFGGSADLSGPNVVLKTPKAVFGPPDDDGKQSYEGRYVHFGTREHGMAAIANGMAAYSTRKDHKSGKLGQAIIPIAATFSMFQLYAAPAIRMSALMKLQVIHIGTHDSIAEGACGPTHQPVELVNLWRSMPNLLHIRPCDAEEAIGAWIMAVDYKGPTILGLNRGPVPLQGGTDRTKMQKGGYVIEENESAMVTLVSTGSEVYQTVDAAKILRERAISTRIVSMPCMRRFEEQGKEYISSVLPRDGRPVISVEAMSTHGWARWATASIGLDSFGTTVHADAVAEHFQLNAKHIARRVTEYLREIGDANAVLLPWRAI</sequence>
<comment type="cofactor">
    <cofactor evidence="1">
        <name>Co(2+)</name>
        <dbReference type="ChEBI" id="CHEBI:48828"/>
    </cofactor>
</comment>
<comment type="similarity">
    <text evidence="4">Belongs to the transketolase family.</text>
</comment>
<accession>A0A167AM53</accession>
<dbReference type="PANTHER" id="PTHR43522">
    <property type="entry name" value="TRANSKETOLASE"/>
    <property type="match status" value="1"/>
</dbReference>
<proteinExistence type="inferred from homology"/>
<comment type="cofactor">
    <cofactor evidence="2">
        <name>Mg(2+)</name>
        <dbReference type="ChEBI" id="CHEBI:18420"/>
    </cofactor>
</comment>
<evidence type="ECO:0000256" key="5">
    <source>
        <dbReference type="ARBA" id="ARBA00022679"/>
    </source>
</evidence>
<evidence type="ECO:0000256" key="3">
    <source>
        <dbReference type="ARBA" id="ARBA00001964"/>
    </source>
</evidence>
<dbReference type="Pfam" id="PF00456">
    <property type="entry name" value="Transketolase_N"/>
    <property type="match status" value="1"/>
</dbReference>
<dbReference type="STRING" id="1081105.A0A167AM53"/>
<keyword evidence="7" id="KW-0460">Magnesium</keyword>
<dbReference type="InterPro" id="IPR009014">
    <property type="entry name" value="Transketo_C/PFOR_II"/>
</dbReference>
<dbReference type="OrthoDB" id="10267175at2759"/>
<evidence type="ECO:0000256" key="7">
    <source>
        <dbReference type="ARBA" id="ARBA00022842"/>
    </source>
</evidence>
<evidence type="ECO:0000256" key="8">
    <source>
        <dbReference type="ARBA" id="ARBA00023052"/>
    </source>
</evidence>
<evidence type="ECO:0000256" key="1">
    <source>
        <dbReference type="ARBA" id="ARBA00001941"/>
    </source>
</evidence>
<comment type="cofactor">
    <cofactor evidence="3">
        <name>thiamine diphosphate</name>
        <dbReference type="ChEBI" id="CHEBI:58937"/>
    </cofactor>
</comment>
<comment type="caution">
    <text evidence="10">The sequence shown here is derived from an EMBL/GenBank/DDBJ whole genome shotgun (WGS) entry which is preliminary data.</text>
</comment>
<dbReference type="InterPro" id="IPR033247">
    <property type="entry name" value="Transketolase_fam"/>
</dbReference>
<dbReference type="Proteomes" id="UP000243498">
    <property type="component" value="Unassembled WGS sequence"/>
</dbReference>
<keyword evidence="8" id="KW-0786">Thiamine pyrophosphate</keyword>
<dbReference type="CDD" id="cd07033">
    <property type="entry name" value="TPP_PYR_DXS_TK_like"/>
    <property type="match status" value="1"/>
</dbReference>
<organism evidence="10 11">
    <name type="scientific">Metarhizium rileyi (strain RCEF 4871)</name>
    <name type="common">Nomuraea rileyi</name>
    <dbReference type="NCBI Taxonomy" id="1649241"/>
    <lineage>
        <taxon>Eukaryota</taxon>
        <taxon>Fungi</taxon>
        <taxon>Dikarya</taxon>
        <taxon>Ascomycota</taxon>
        <taxon>Pezizomycotina</taxon>
        <taxon>Sordariomycetes</taxon>
        <taxon>Hypocreomycetidae</taxon>
        <taxon>Hypocreales</taxon>
        <taxon>Clavicipitaceae</taxon>
        <taxon>Metarhizium</taxon>
    </lineage>
</organism>
<dbReference type="CDD" id="cd02012">
    <property type="entry name" value="TPP_TK"/>
    <property type="match status" value="1"/>
</dbReference>
<keyword evidence="11" id="KW-1185">Reference proteome</keyword>
<dbReference type="GO" id="GO:0006098">
    <property type="term" value="P:pentose-phosphate shunt"/>
    <property type="evidence" value="ECO:0007669"/>
    <property type="project" value="TreeGrafter"/>
</dbReference>
<dbReference type="InterPro" id="IPR055152">
    <property type="entry name" value="Transketolase-like_C_2"/>
</dbReference>
<dbReference type="OMA" id="DICNQNG"/>
<keyword evidence="5" id="KW-0808">Transferase</keyword>
<gene>
    <name evidence="10" type="ORF">NOR_06316</name>
</gene>
<dbReference type="Pfam" id="PF22613">
    <property type="entry name" value="Transketolase_C_1"/>
    <property type="match status" value="1"/>
</dbReference>
<name>A0A167AM53_METRR</name>
<dbReference type="SMART" id="SM00861">
    <property type="entry name" value="Transket_pyr"/>
    <property type="match status" value="1"/>
</dbReference>
<dbReference type="PANTHER" id="PTHR43522:SF6">
    <property type="entry name" value="TRANSKETOLASE-LIKE PYRIMIDINE-BINDING DOMAIN-CONTAINING PROTEIN-RELATED"/>
    <property type="match status" value="1"/>
</dbReference>
<feature type="domain" description="Transketolase-like pyrimidine-binding" evidence="9">
    <location>
        <begin position="356"/>
        <end position="543"/>
    </location>
</feature>
<dbReference type="InterPro" id="IPR005474">
    <property type="entry name" value="Transketolase_N"/>
</dbReference>
<evidence type="ECO:0000259" key="9">
    <source>
        <dbReference type="SMART" id="SM00861"/>
    </source>
</evidence>
<dbReference type="Pfam" id="PF02779">
    <property type="entry name" value="Transket_pyr"/>
    <property type="match status" value="1"/>
</dbReference>
<dbReference type="SUPFAM" id="SSF52922">
    <property type="entry name" value="TK C-terminal domain-like"/>
    <property type="match status" value="1"/>
</dbReference>
<dbReference type="InterPro" id="IPR005475">
    <property type="entry name" value="Transketolase-like_Pyr-bd"/>
</dbReference>
<dbReference type="EMBL" id="AZHC01000023">
    <property type="protein sequence ID" value="OAA39056.1"/>
    <property type="molecule type" value="Genomic_DNA"/>
</dbReference>